<accession>D8S4A6</accession>
<keyword evidence="1" id="KW-0732">Signal</keyword>
<organism evidence="3">
    <name type="scientific">Selaginella moellendorffii</name>
    <name type="common">Spikemoss</name>
    <dbReference type="NCBI Taxonomy" id="88036"/>
    <lineage>
        <taxon>Eukaryota</taxon>
        <taxon>Viridiplantae</taxon>
        <taxon>Streptophyta</taxon>
        <taxon>Embryophyta</taxon>
        <taxon>Tracheophyta</taxon>
        <taxon>Lycopodiopsida</taxon>
        <taxon>Selaginellales</taxon>
        <taxon>Selaginellaceae</taxon>
        <taxon>Selaginella</taxon>
    </lineage>
</organism>
<name>D8S4A6_SELML</name>
<reference evidence="2 3" key="1">
    <citation type="journal article" date="2011" name="Science">
        <title>The Selaginella genome identifies genetic changes associated with the evolution of vascular plants.</title>
        <authorList>
            <person name="Banks J.A."/>
            <person name="Nishiyama T."/>
            <person name="Hasebe M."/>
            <person name="Bowman J.L."/>
            <person name="Gribskov M."/>
            <person name="dePamphilis C."/>
            <person name="Albert V.A."/>
            <person name="Aono N."/>
            <person name="Aoyama T."/>
            <person name="Ambrose B.A."/>
            <person name="Ashton N.W."/>
            <person name="Axtell M.J."/>
            <person name="Barker E."/>
            <person name="Barker M.S."/>
            <person name="Bennetzen J.L."/>
            <person name="Bonawitz N.D."/>
            <person name="Chapple C."/>
            <person name="Cheng C."/>
            <person name="Correa L.G."/>
            <person name="Dacre M."/>
            <person name="DeBarry J."/>
            <person name="Dreyer I."/>
            <person name="Elias M."/>
            <person name="Engstrom E.M."/>
            <person name="Estelle M."/>
            <person name="Feng L."/>
            <person name="Finet C."/>
            <person name="Floyd S.K."/>
            <person name="Frommer W.B."/>
            <person name="Fujita T."/>
            <person name="Gramzow L."/>
            <person name="Gutensohn M."/>
            <person name="Harholt J."/>
            <person name="Hattori M."/>
            <person name="Heyl A."/>
            <person name="Hirai T."/>
            <person name="Hiwatashi Y."/>
            <person name="Ishikawa M."/>
            <person name="Iwata M."/>
            <person name="Karol K.G."/>
            <person name="Koehler B."/>
            <person name="Kolukisaoglu U."/>
            <person name="Kubo M."/>
            <person name="Kurata T."/>
            <person name="Lalonde S."/>
            <person name="Li K."/>
            <person name="Li Y."/>
            <person name="Litt A."/>
            <person name="Lyons E."/>
            <person name="Manning G."/>
            <person name="Maruyama T."/>
            <person name="Michael T.P."/>
            <person name="Mikami K."/>
            <person name="Miyazaki S."/>
            <person name="Morinaga S."/>
            <person name="Murata T."/>
            <person name="Mueller-Roeber B."/>
            <person name="Nelson D.R."/>
            <person name="Obara M."/>
            <person name="Oguri Y."/>
            <person name="Olmstead R.G."/>
            <person name="Onodera N."/>
            <person name="Petersen B.L."/>
            <person name="Pils B."/>
            <person name="Prigge M."/>
            <person name="Rensing S.A."/>
            <person name="Riano-Pachon D.M."/>
            <person name="Roberts A.W."/>
            <person name="Sato Y."/>
            <person name="Scheller H.V."/>
            <person name="Schulz B."/>
            <person name="Schulz C."/>
            <person name="Shakirov E.V."/>
            <person name="Shibagaki N."/>
            <person name="Shinohara N."/>
            <person name="Shippen D.E."/>
            <person name="Soerensen I."/>
            <person name="Sotooka R."/>
            <person name="Sugimoto N."/>
            <person name="Sugita M."/>
            <person name="Sumikawa N."/>
            <person name="Tanurdzic M."/>
            <person name="Theissen G."/>
            <person name="Ulvskov P."/>
            <person name="Wakazuki S."/>
            <person name="Weng J.K."/>
            <person name="Willats W.W."/>
            <person name="Wipf D."/>
            <person name="Wolf P.G."/>
            <person name="Yang L."/>
            <person name="Zimmer A.D."/>
            <person name="Zhu Q."/>
            <person name="Mitros T."/>
            <person name="Hellsten U."/>
            <person name="Loque D."/>
            <person name="Otillar R."/>
            <person name="Salamov A."/>
            <person name="Schmutz J."/>
            <person name="Shapiro H."/>
            <person name="Lindquist E."/>
            <person name="Lucas S."/>
            <person name="Rokhsar D."/>
            <person name="Grigoriev I.V."/>
        </authorList>
    </citation>
    <scope>NUCLEOTIDE SEQUENCE [LARGE SCALE GENOMIC DNA]</scope>
</reference>
<dbReference type="Gramene" id="EFJ20908">
    <property type="protein sequence ID" value="EFJ20908"/>
    <property type="gene ID" value="SELMODRAFT_417985"/>
</dbReference>
<gene>
    <name evidence="2" type="ORF">SELMODRAFT_417985</name>
</gene>
<dbReference type="AlphaFoldDB" id="D8S4A6"/>
<evidence type="ECO:0000256" key="1">
    <source>
        <dbReference type="SAM" id="SignalP"/>
    </source>
</evidence>
<evidence type="ECO:0000313" key="2">
    <source>
        <dbReference type="EMBL" id="EFJ20908.1"/>
    </source>
</evidence>
<dbReference type="EMBL" id="GL377601">
    <property type="protein sequence ID" value="EFJ20908.1"/>
    <property type="molecule type" value="Genomic_DNA"/>
</dbReference>
<evidence type="ECO:0000313" key="3">
    <source>
        <dbReference type="Proteomes" id="UP000001514"/>
    </source>
</evidence>
<dbReference type="HOGENOM" id="CLU_150950_0_0_1"/>
<dbReference type="Proteomes" id="UP000001514">
    <property type="component" value="Unassembled WGS sequence"/>
</dbReference>
<feature type="chain" id="PRO_5003122398" evidence="1">
    <location>
        <begin position="17"/>
        <end position="137"/>
    </location>
</feature>
<keyword evidence="3" id="KW-1185">Reference proteome</keyword>
<dbReference type="KEGG" id="smo:SELMODRAFT_417985"/>
<protein>
    <submittedName>
        <fullName evidence="2">Uncharacterized protein</fullName>
    </submittedName>
</protein>
<proteinExistence type="predicted"/>
<sequence length="137" mass="14928">MAQLLIMALLIGVVIAGATASFPGRYHLLGTKKIYVQIVGRTVGNKTQTEFPVSGGPVQQFPNYTPGYQATYSAKFTKALDYFSAQLGTITGFIGATTNTSTFQTGTIAFKDGNHCCNVELPMTYMEVFQFTFSNWV</sequence>
<feature type="signal peptide" evidence="1">
    <location>
        <begin position="1"/>
        <end position="16"/>
    </location>
</feature>
<dbReference type="InParanoid" id="D8S4A6"/>